<dbReference type="InterPro" id="IPR021054">
    <property type="entry name" value="Cell_wall_mannoprotein_1"/>
</dbReference>
<sequence>MGDPSPAPADAASILATITGITEAARDFDKTTTDWDGGLLGALTILKKSGDLTRDTKSGAAVAEAAAPLTVPEAEAIAAAFRELAAVLSGAIDTTIAAKPRFQGIRFLGGSAVGKILDGLRSAAVAFNDAVTAKTPADMVDTARSIFEQIDGHFVRGLAVFPVAGNATLDKKGS</sequence>
<protein>
    <submittedName>
        <fullName evidence="1">Uncharacterized protein</fullName>
    </submittedName>
</protein>
<evidence type="ECO:0000313" key="1">
    <source>
        <dbReference type="EMBL" id="UNI18777.1"/>
    </source>
</evidence>
<dbReference type="PANTHER" id="PTHR38123:SF1">
    <property type="entry name" value="HYDROPHOBIC SURFACE BINDING PROTEIN"/>
    <property type="match status" value="1"/>
</dbReference>
<dbReference type="OrthoDB" id="5151308at2759"/>
<dbReference type="EMBL" id="CP086357">
    <property type="protein sequence ID" value="UNI18777.1"/>
    <property type="molecule type" value="Genomic_DNA"/>
</dbReference>
<name>A0A9Q8QGE3_9HYPO</name>
<dbReference type="AlphaFoldDB" id="A0A9Q8QGE3"/>
<dbReference type="PANTHER" id="PTHR38123">
    <property type="entry name" value="CELL WALL SERINE-THREONINE-RICH GALACTOMANNOPROTEIN MP1 (AFU_ORTHOLOGUE AFUA_4G03240)"/>
    <property type="match status" value="1"/>
</dbReference>
<dbReference type="Proteomes" id="UP000829364">
    <property type="component" value="Chromosome 4"/>
</dbReference>
<reference evidence="1" key="1">
    <citation type="submission" date="2021-11" db="EMBL/GenBank/DDBJ databases">
        <title>Purpureocillium_takamizusanense_genome.</title>
        <authorList>
            <person name="Nguyen N.-H."/>
        </authorList>
    </citation>
    <scope>NUCLEOTIDE SEQUENCE</scope>
    <source>
        <strain evidence="1">PT3</strain>
    </source>
</reference>
<dbReference type="RefSeq" id="XP_047842258.1">
    <property type="nucleotide sequence ID" value="XM_047986278.1"/>
</dbReference>
<gene>
    <name evidence="1" type="ORF">JDV02_005029</name>
</gene>
<accession>A0A9Q8QGE3</accession>
<proteinExistence type="predicted"/>
<dbReference type="GeneID" id="72066979"/>
<evidence type="ECO:0000313" key="2">
    <source>
        <dbReference type="Proteomes" id="UP000829364"/>
    </source>
</evidence>
<dbReference type="KEGG" id="ptkz:JDV02_005029"/>
<dbReference type="Gene3D" id="1.20.1280.140">
    <property type="match status" value="1"/>
</dbReference>
<organism evidence="1 2">
    <name type="scientific">Purpureocillium takamizusanense</name>
    <dbReference type="NCBI Taxonomy" id="2060973"/>
    <lineage>
        <taxon>Eukaryota</taxon>
        <taxon>Fungi</taxon>
        <taxon>Dikarya</taxon>
        <taxon>Ascomycota</taxon>
        <taxon>Pezizomycotina</taxon>
        <taxon>Sordariomycetes</taxon>
        <taxon>Hypocreomycetidae</taxon>
        <taxon>Hypocreales</taxon>
        <taxon>Ophiocordycipitaceae</taxon>
        <taxon>Purpureocillium</taxon>
    </lineage>
</organism>
<dbReference type="Pfam" id="PF12296">
    <property type="entry name" value="HsbA"/>
    <property type="match status" value="1"/>
</dbReference>
<dbReference type="GO" id="GO:0005576">
    <property type="term" value="C:extracellular region"/>
    <property type="evidence" value="ECO:0007669"/>
    <property type="project" value="TreeGrafter"/>
</dbReference>
<keyword evidence="2" id="KW-1185">Reference proteome</keyword>